<evidence type="ECO:0000313" key="2">
    <source>
        <dbReference type="Proteomes" id="UP001057402"/>
    </source>
</evidence>
<dbReference type="Proteomes" id="UP001057402">
    <property type="component" value="Chromosome 1"/>
</dbReference>
<gene>
    <name evidence="1" type="ORF">MLD38_000504</name>
</gene>
<dbReference type="EMBL" id="CM042880">
    <property type="protein sequence ID" value="KAI4388148.1"/>
    <property type="molecule type" value="Genomic_DNA"/>
</dbReference>
<sequence>MAEIYRVMTIEDLPLHLILEILSCGRLGAVDLVSLELSSKMFRGSQACHPLKFQSLVDLAACQMCESHPVYRPMSLGLKKELFERCQGNWKRLLRFLHMVEQSSGVVETSSGNMQVTTGKYHTLLLRDSAVYSCGSSLCGVLGQNDTQCVTFTPISFSFPVHVMQISASHNHAAFVMQSGEVFTWGDNSSYCCGHREPARVIPRPRLVEALKDIPCDQVASGLNFTVFLTREGQVYTCGSNTYGQLGHGDTLERPVPKVIEQFDTAGPVVQVAAGPSYALAVMENGAVCSFGSGSNFCLGHGEQHNEFQPRMIQSFRRRGIHVVRVSAGDDHVVALDSNGQVYTWGKGYCGALGHGDEIDKVVPELAENLKSHLAVQVCARKRKTFVLIEHGYVFGFGWMAFGSLGFPDRGASDKVLRPRILSSLRTHRISQISTGLYHTVVVTNKGRMFGFGDNERAQLGHDMLRACLEPTEIFVQQVLDQASVVS</sequence>
<protein>
    <submittedName>
        <fullName evidence="1">Uncharacterized protein</fullName>
    </submittedName>
</protein>
<comment type="caution">
    <text evidence="1">The sequence shown here is derived from an EMBL/GenBank/DDBJ whole genome shotgun (WGS) entry which is preliminary data.</text>
</comment>
<reference evidence="2" key="1">
    <citation type="journal article" date="2023" name="Front. Plant Sci.">
        <title>Chromosomal-level genome assembly of Melastoma candidum provides insights into trichome evolution.</title>
        <authorList>
            <person name="Zhong Y."/>
            <person name="Wu W."/>
            <person name="Sun C."/>
            <person name="Zou P."/>
            <person name="Liu Y."/>
            <person name="Dai S."/>
            <person name="Zhou R."/>
        </authorList>
    </citation>
    <scope>NUCLEOTIDE SEQUENCE [LARGE SCALE GENOMIC DNA]</scope>
</reference>
<organism evidence="1 2">
    <name type="scientific">Melastoma candidum</name>
    <dbReference type="NCBI Taxonomy" id="119954"/>
    <lineage>
        <taxon>Eukaryota</taxon>
        <taxon>Viridiplantae</taxon>
        <taxon>Streptophyta</taxon>
        <taxon>Embryophyta</taxon>
        <taxon>Tracheophyta</taxon>
        <taxon>Spermatophyta</taxon>
        <taxon>Magnoliopsida</taxon>
        <taxon>eudicotyledons</taxon>
        <taxon>Gunneridae</taxon>
        <taxon>Pentapetalae</taxon>
        <taxon>rosids</taxon>
        <taxon>malvids</taxon>
        <taxon>Myrtales</taxon>
        <taxon>Melastomataceae</taxon>
        <taxon>Melastomatoideae</taxon>
        <taxon>Melastomateae</taxon>
        <taxon>Melastoma</taxon>
    </lineage>
</organism>
<name>A0ACB9SBW2_9MYRT</name>
<proteinExistence type="predicted"/>
<accession>A0ACB9SBW2</accession>
<evidence type="ECO:0000313" key="1">
    <source>
        <dbReference type="EMBL" id="KAI4388148.1"/>
    </source>
</evidence>
<keyword evidence="2" id="KW-1185">Reference proteome</keyword>